<evidence type="ECO:0000259" key="1">
    <source>
        <dbReference type="Pfam" id="PF12682"/>
    </source>
</evidence>
<evidence type="ECO:0000313" key="3">
    <source>
        <dbReference type="Proteomes" id="UP000184241"/>
    </source>
</evidence>
<dbReference type="GO" id="GO:0010181">
    <property type="term" value="F:FMN binding"/>
    <property type="evidence" value="ECO:0007669"/>
    <property type="project" value="InterPro"/>
</dbReference>
<organism evidence="2 3">
    <name type="scientific">Clostridium intestinale DSM 6191</name>
    <dbReference type="NCBI Taxonomy" id="1121320"/>
    <lineage>
        <taxon>Bacteria</taxon>
        <taxon>Bacillati</taxon>
        <taxon>Bacillota</taxon>
        <taxon>Clostridia</taxon>
        <taxon>Eubacteriales</taxon>
        <taxon>Clostridiaceae</taxon>
        <taxon>Clostridium</taxon>
    </lineage>
</organism>
<protein>
    <submittedName>
        <fullName evidence="2">Flavodoxin</fullName>
    </submittedName>
</protein>
<dbReference type="Pfam" id="PF12682">
    <property type="entry name" value="Flavodoxin_4"/>
    <property type="match status" value="1"/>
</dbReference>
<evidence type="ECO:0000313" key="2">
    <source>
        <dbReference type="EMBL" id="SHI25233.1"/>
    </source>
</evidence>
<dbReference type="AlphaFoldDB" id="A0A1M5ZMV2"/>
<feature type="domain" description="Flavodoxin-like" evidence="1">
    <location>
        <begin position="14"/>
        <end position="120"/>
    </location>
</feature>
<dbReference type="SUPFAM" id="SSF52218">
    <property type="entry name" value="Flavoproteins"/>
    <property type="match status" value="1"/>
</dbReference>
<dbReference type="PANTHER" id="PTHR39201">
    <property type="entry name" value="EXPORTED PROTEIN-RELATED"/>
    <property type="match status" value="1"/>
</dbReference>
<dbReference type="EMBL" id="FQXU01000009">
    <property type="protein sequence ID" value="SHI25233.1"/>
    <property type="molecule type" value="Genomic_DNA"/>
</dbReference>
<dbReference type="InterPro" id="IPR029039">
    <property type="entry name" value="Flavoprotein-like_sf"/>
</dbReference>
<dbReference type="Proteomes" id="UP000184241">
    <property type="component" value="Unassembled WGS sequence"/>
</dbReference>
<dbReference type="GO" id="GO:0016651">
    <property type="term" value="F:oxidoreductase activity, acting on NAD(P)H"/>
    <property type="evidence" value="ECO:0007669"/>
    <property type="project" value="UniProtKB-ARBA"/>
</dbReference>
<sequence>MESASSIIYYYSRTKNTASVAQDLSDLLNCPMEEIIDWKKRKGIFSFLTNSYEAITGKETKIAPISNNPKHFNHIILGFPVWASHIPPAIRTFINKYKEDINSISLFCTQGGNGGEKTFSLIEEILNINPNFKIIINRRDVKALNYMGNLESFLINEKLSLG</sequence>
<dbReference type="InterPro" id="IPR008254">
    <property type="entry name" value="Flavodoxin/NO_synth"/>
</dbReference>
<accession>A0A1M5ZMV2</accession>
<dbReference type="Gene3D" id="3.40.50.360">
    <property type="match status" value="1"/>
</dbReference>
<name>A0A1M5ZMV2_9CLOT</name>
<dbReference type="RefSeq" id="WP_073020893.1">
    <property type="nucleotide sequence ID" value="NZ_FQXU01000009.1"/>
</dbReference>
<reference evidence="2 3" key="1">
    <citation type="submission" date="2016-11" db="EMBL/GenBank/DDBJ databases">
        <authorList>
            <person name="Jaros S."/>
            <person name="Januszkiewicz K."/>
            <person name="Wedrychowicz H."/>
        </authorList>
    </citation>
    <scope>NUCLEOTIDE SEQUENCE [LARGE SCALE GENOMIC DNA]</scope>
    <source>
        <strain evidence="2 3">DSM 6191</strain>
    </source>
</reference>
<dbReference type="PANTHER" id="PTHR39201:SF1">
    <property type="entry name" value="FLAVODOXIN-LIKE DOMAIN-CONTAINING PROTEIN"/>
    <property type="match status" value="1"/>
</dbReference>
<proteinExistence type="predicted"/>
<gene>
    <name evidence="2" type="ORF">SAMN02745941_03134</name>
</gene>